<dbReference type="KEGG" id="kcm:ABWK59_35835"/>
<dbReference type="Pfam" id="PF00188">
    <property type="entry name" value="CAP"/>
    <property type="match status" value="1"/>
</dbReference>
<reference evidence="2" key="1">
    <citation type="submission" date="2024-06" db="EMBL/GenBank/DDBJ databases">
        <title>The genome sequences of Kitasatospora sp. strain HUAS MG31.</title>
        <authorList>
            <person name="Mo P."/>
        </authorList>
    </citation>
    <scope>NUCLEOTIDE SEQUENCE</scope>
    <source>
        <strain evidence="2">HUAS MG31</strain>
        <plasmid evidence="2">punmamed1</plasmid>
    </source>
</reference>
<gene>
    <name evidence="2" type="ORF">ABWK59_35835</name>
</gene>
<evidence type="ECO:0000313" key="2">
    <source>
        <dbReference type="EMBL" id="XCM84321.1"/>
    </source>
</evidence>
<dbReference type="PANTHER" id="PTHR31157">
    <property type="entry name" value="SCP DOMAIN-CONTAINING PROTEIN"/>
    <property type="match status" value="1"/>
</dbReference>
<dbReference type="SUPFAM" id="SSF55797">
    <property type="entry name" value="PR-1-like"/>
    <property type="match status" value="1"/>
</dbReference>
<dbReference type="InterPro" id="IPR014044">
    <property type="entry name" value="CAP_dom"/>
</dbReference>
<feature type="domain" description="SCP" evidence="1">
    <location>
        <begin position="3"/>
        <end position="112"/>
    </location>
</feature>
<protein>
    <submittedName>
        <fullName evidence="2">CAP domain-containing protein</fullName>
    </submittedName>
</protein>
<keyword evidence="2" id="KW-0614">Plasmid</keyword>
<dbReference type="PANTHER" id="PTHR31157:SF1">
    <property type="entry name" value="SCP DOMAIN-CONTAINING PROTEIN"/>
    <property type="match status" value="1"/>
</dbReference>
<dbReference type="AlphaFoldDB" id="A0AAU8K8E0"/>
<sequence>MSLQLLNGERATVGLPPLTLKADLSDFARTWALHMRTSGFAHSGSQSGYLVTGTRTWIGENIVMWSDTSMTAQEAAEKFQEMWRHSPGHYKAQTSPSFTEVGVGIYHDASGWWGVHNFSDAK</sequence>
<evidence type="ECO:0000259" key="1">
    <source>
        <dbReference type="Pfam" id="PF00188"/>
    </source>
</evidence>
<dbReference type="EMBL" id="CP159873">
    <property type="protein sequence ID" value="XCM84321.1"/>
    <property type="molecule type" value="Genomic_DNA"/>
</dbReference>
<dbReference type="Gene3D" id="3.40.33.10">
    <property type="entry name" value="CAP"/>
    <property type="match status" value="1"/>
</dbReference>
<organism evidence="2">
    <name type="scientific">Kitasatospora camelliae</name>
    <dbReference type="NCBI Taxonomy" id="3156397"/>
    <lineage>
        <taxon>Bacteria</taxon>
        <taxon>Bacillati</taxon>
        <taxon>Actinomycetota</taxon>
        <taxon>Actinomycetes</taxon>
        <taxon>Kitasatosporales</taxon>
        <taxon>Streptomycetaceae</taxon>
        <taxon>Kitasatospora</taxon>
    </lineage>
</organism>
<geneLocation type="plasmid" evidence="2">
    <name>punmamed1</name>
</geneLocation>
<dbReference type="RefSeq" id="WP_354645254.1">
    <property type="nucleotide sequence ID" value="NZ_CP159873.1"/>
</dbReference>
<name>A0AAU8K8E0_9ACTN</name>
<proteinExistence type="predicted"/>
<dbReference type="CDD" id="cd05379">
    <property type="entry name" value="CAP_bacterial"/>
    <property type="match status" value="1"/>
</dbReference>
<accession>A0AAU8K8E0</accession>
<dbReference type="InterPro" id="IPR035940">
    <property type="entry name" value="CAP_sf"/>
</dbReference>